<keyword evidence="6" id="KW-1185">Reference proteome</keyword>
<dbReference type="AlphaFoldDB" id="A0A9D5D0F1"/>
<keyword evidence="2" id="KW-0378">Hydrolase</keyword>
<organism evidence="5 6">
    <name type="scientific">Dioscorea zingiberensis</name>
    <dbReference type="NCBI Taxonomy" id="325984"/>
    <lineage>
        <taxon>Eukaryota</taxon>
        <taxon>Viridiplantae</taxon>
        <taxon>Streptophyta</taxon>
        <taxon>Embryophyta</taxon>
        <taxon>Tracheophyta</taxon>
        <taxon>Spermatophyta</taxon>
        <taxon>Magnoliopsida</taxon>
        <taxon>Liliopsida</taxon>
        <taxon>Dioscoreales</taxon>
        <taxon>Dioscoreaceae</taxon>
        <taxon>Dioscorea</taxon>
    </lineage>
</organism>
<reference evidence="5" key="2">
    <citation type="journal article" date="2022" name="Hortic Res">
        <title>The genome of Dioscorea zingiberensis sheds light on the biosynthesis, origin and evolution of the medicinally important diosgenin saponins.</title>
        <authorList>
            <person name="Li Y."/>
            <person name="Tan C."/>
            <person name="Li Z."/>
            <person name="Guo J."/>
            <person name="Li S."/>
            <person name="Chen X."/>
            <person name="Wang C."/>
            <person name="Dai X."/>
            <person name="Yang H."/>
            <person name="Song W."/>
            <person name="Hou L."/>
            <person name="Xu J."/>
            <person name="Tong Z."/>
            <person name="Xu A."/>
            <person name="Yuan X."/>
            <person name="Wang W."/>
            <person name="Yang Q."/>
            <person name="Chen L."/>
            <person name="Sun Z."/>
            <person name="Wang K."/>
            <person name="Pan B."/>
            <person name="Chen J."/>
            <person name="Bao Y."/>
            <person name="Liu F."/>
            <person name="Qi X."/>
            <person name="Gang D.R."/>
            <person name="Wen J."/>
            <person name="Li J."/>
        </authorList>
    </citation>
    <scope>NUCLEOTIDE SEQUENCE</scope>
    <source>
        <strain evidence="5">Dzin_1.0</strain>
    </source>
</reference>
<evidence type="ECO:0000313" key="5">
    <source>
        <dbReference type="EMBL" id="KAJ0983076.1"/>
    </source>
</evidence>
<proteinExistence type="inferred from homology"/>
<evidence type="ECO:0000256" key="2">
    <source>
        <dbReference type="ARBA" id="ARBA00022801"/>
    </source>
</evidence>
<dbReference type="PANTHER" id="PTHR45648">
    <property type="entry name" value="GDSL LIPASE/ACYLHYDROLASE FAMILY PROTEIN (AFU_ORTHOLOGUE AFUA_4G14700)"/>
    <property type="match status" value="1"/>
</dbReference>
<dbReference type="GO" id="GO:0016042">
    <property type="term" value="P:lipid catabolic process"/>
    <property type="evidence" value="ECO:0007669"/>
    <property type="project" value="UniProtKB-KW"/>
</dbReference>
<dbReference type="InterPro" id="IPR051058">
    <property type="entry name" value="GDSL_Est/Lipase"/>
</dbReference>
<name>A0A9D5D0F1_9LILI</name>
<dbReference type="Gene3D" id="3.40.50.1110">
    <property type="entry name" value="SGNH hydrolase"/>
    <property type="match status" value="2"/>
</dbReference>
<dbReference type="InterPro" id="IPR001087">
    <property type="entry name" value="GDSL"/>
</dbReference>
<dbReference type="CDD" id="cd01837">
    <property type="entry name" value="SGNH_plant_lipase_like"/>
    <property type="match status" value="1"/>
</dbReference>
<evidence type="ECO:0000256" key="4">
    <source>
        <dbReference type="SAM" id="SignalP"/>
    </source>
</evidence>
<dbReference type="Pfam" id="PF00657">
    <property type="entry name" value="Lipase_GDSL"/>
    <property type="match status" value="1"/>
</dbReference>
<protein>
    <recommendedName>
        <fullName evidence="7">GDSL esterase/lipase</fullName>
    </recommendedName>
</protein>
<dbReference type="OrthoDB" id="1600564at2759"/>
<reference evidence="5" key="1">
    <citation type="submission" date="2021-03" db="EMBL/GenBank/DDBJ databases">
        <authorList>
            <person name="Li Z."/>
            <person name="Yang C."/>
        </authorList>
    </citation>
    <scope>NUCLEOTIDE SEQUENCE</scope>
    <source>
        <strain evidence="5">Dzin_1.0</strain>
        <tissue evidence="5">Leaf</tissue>
    </source>
</reference>
<feature type="chain" id="PRO_5039418134" description="GDSL esterase/lipase" evidence="4">
    <location>
        <begin position="21"/>
        <end position="423"/>
    </location>
</feature>
<gene>
    <name evidence="5" type="ORF">J5N97_011331</name>
</gene>
<dbReference type="InterPro" id="IPR035669">
    <property type="entry name" value="SGNH_plant_lipase-like"/>
</dbReference>
<comment type="caution">
    <text evidence="5">The sequence shown here is derived from an EMBL/GenBank/DDBJ whole genome shotgun (WGS) entry which is preliminary data.</text>
</comment>
<dbReference type="SUPFAM" id="SSF52266">
    <property type="entry name" value="SGNH hydrolase"/>
    <property type="match status" value="1"/>
</dbReference>
<keyword evidence="4" id="KW-0732">Signal</keyword>
<dbReference type="GO" id="GO:0016788">
    <property type="term" value="F:hydrolase activity, acting on ester bonds"/>
    <property type="evidence" value="ECO:0007669"/>
    <property type="project" value="InterPro"/>
</dbReference>
<dbReference type="InterPro" id="IPR036514">
    <property type="entry name" value="SGNH_hydro_sf"/>
</dbReference>
<keyword evidence="3" id="KW-0443">Lipid metabolism</keyword>
<comment type="similarity">
    <text evidence="1">Belongs to the 'GDSL' lipolytic enzyme family.</text>
</comment>
<evidence type="ECO:0000256" key="1">
    <source>
        <dbReference type="ARBA" id="ARBA00008668"/>
    </source>
</evidence>
<evidence type="ECO:0000313" key="6">
    <source>
        <dbReference type="Proteomes" id="UP001085076"/>
    </source>
</evidence>
<keyword evidence="3" id="KW-0442">Lipid degradation</keyword>
<sequence>MDSLTLYVLLVHVSFSFMLSCPVAVQGSSPDAMFVFGDSQADVGNNNYIKTIAMCNVPHYGIDYPGGKPTGRFSNGKNIVDFLVRGSSPAAMFVFGDSLSDVGNNNYFITIAKCNFPHYGIDYPGGKPTGRFSNGKNFVDLLAEKLRVPSPKPYLSLFKTDNPLEFLEGVNFASGSAGILTSTHQGLCIPLKTQIDFYSLVFKALVEKLGIFQVQRFISSSILYINIGSNDFQVYDGTCVLTYVRLLVCELEGELKRILELGARKLVFIGTEPVGCWPAVRASNKSPGDCNKEINEASSLYNEEVVLLLKKLQSEYSDMRYSFFHSYRVFDKFIKHPENYGFNESKAACCGMGNLNAEFACNPLAKYCSDRTKYVFWDGWHQTEATANLLVSMAFDGLPPNVFPVNVRELSGLNAENAHVIDQ</sequence>
<dbReference type="PANTHER" id="PTHR45648:SF106">
    <property type="entry name" value="ANTHER-SPECIFIC PROLINE-RICH PROTEIN APG"/>
    <property type="match status" value="1"/>
</dbReference>
<accession>A0A9D5D0F1</accession>
<evidence type="ECO:0000256" key="3">
    <source>
        <dbReference type="ARBA" id="ARBA00022963"/>
    </source>
</evidence>
<feature type="signal peptide" evidence="4">
    <location>
        <begin position="1"/>
        <end position="20"/>
    </location>
</feature>
<dbReference type="Proteomes" id="UP001085076">
    <property type="component" value="Miscellaneous, Linkage group lg02"/>
</dbReference>
<dbReference type="EMBL" id="JAGGNH010000002">
    <property type="protein sequence ID" value="KAJ0983076.1"/>
    <property type="molecule type" value="Genomic_DNA"/>
</dbReference>
<evidence type="ECO:0008006" key="7">
    <source>
        <dbReference type="Google" id="ProtNLM"/>
    </source>
</evidence>